<dbReference type="Gene3D" id="1.10.10.10">
    <property type="entry name" value="Winged helix-like DNA-binding domain superfamily/Winged helix DNA-binding domain"/>
    <property type="match status" value="1"/>
</dbReference>
<dbReference type="Proteomes" id="UP000324870">
    <property type="component" value="Unassembled WGS sequence"/>
</dbReference>
<gene>
    <name evidence="2" type="ORF">CE91St16_12680</name>
    <name evidence="3" type="ORF">F2A26_04205</name>
    <name evidence="4" type="ORF">RVH17_04045</name>
</gene>
<keyword evidence="5" id="KW-1185">Reference proteome</keyword>
<dbReference type="RefSeq" id="WP_009597783.1">
    <property type="nucleotide sequence ID" value="NZ_AP025581.1"/>
</dbReference>
<dbReference type="InterPro" id="IPR036388">
    <property type="entry name" value="WH-like_DNA-bd_sf"/>
</dbReference>
<reference evidence="4" key="3">
    <citation type="submission" date="2023-10" db="EMBL/GenBank/DDBJ databases">
        <title>Genome Sequence of the Bacteria from From Gut Wall in Crohn's Disease.</title>
        <authorList>
            <person name="Rodriguez-Palacios A."/>
        </authorList>
    </citation>
    <scope>NUCLEOTIDE SEQUENCE</scope>
    <source>
        <strain evidence="4">CavFT-hAR58</strain>
    </source>
</reference>
<evidence type="ECO:0000313" key="4">
    <source>
        <dbReference type="EMBL" id="MDU0259292.1"/>
    </source>
</evidence>
<dbReference type="Gene3D" id="3.30.420.40">
    <property type="match status" value="2"/>
</dbReference>
<dbReference type="SUPFAM" id="SSF46785">
    <property type="entry name" value="Winged helix' DNA-binding domain"/>
    <property type="match status" value="1"/>
</dbReference>
<comment type="similarity">
    <text evidence="1">Belongs to the ROK (NagC/XylR) family.</text>
</comment>
<organism evidence="2 6">
    <name type="scientific">Alistipes finegoldii</name>
    <dbReference type="NCBI Taxonomy" id="214856"/>
    <lineage>
        <taxon>Bacteria</taxon>
        <taxon>Pseudomonadati</taxon>
        <taxon>Bacteroidota</taxon>
        <taxon>Bacteroidia</taxon>
        <taxon>Bacteroidales</taxon>
        <taxon>Rikenellaceae</taxon>
        <taxon>Alistipes</taxon>
    </lineage>
</organism>
<evidence type="ECO:0000256" key="1">
    <source>
        <dbReference type="ARBA" id="ARBA00006479"/>
    </source>
</evidence>
<dbReference type="Pfam" id="PF00480">
    <property type="entry name" value="ROK"/>
    <property type="match status" value="1"/>
</dbReference>
<dbReference type="EMBL" id="JAWDES010000004">
    <property type="protein sequence ID" value="MDU0259292.1"/>
    <property type="molecule type" value="Genomic_DNA"/>
</dbReference>
<sequence>MTSSFLKQATEGNKNAILKQQIICQYIFCGDSSITDLSKAVNLSVPTVTKLIGELIDEGFVHNFGEQGTAGGRRPNIYGLNPYAGYFVGVDLRKDSVMMAVINFKGQLIDETTVDFLMDNDPRSLDRLCDVIQNFIRARKIARDKVLAVGVNISGRVNSQTGYSYSYFFVEEQPLTMLLEERLGTTVYIENDTRAATYGEYMYGDAHSEKTMLYINASWGLGLGMIIDGKIFYGKSGFSGEFGHFPLLDNEIICRCGKRGCLETGASGSAMHRIFLEKLKEGRVSMLSEKYKKGEEITLNDILAALLKEDVLAIEILESVGHTLGKAIAGLINMFNPEVIVIGGTLSVAKEYLMLPVRNAINKYSLMLVNKDTQIKLSSLGERAGVMGACLLARSKSLGLF</sequence>
<protein>
    <submittedName>
        <fullName evidence="2 3">Transcriptional regulator</fullName>
    </submittedName>
</protein>
<dbReference type="AlphaFoldDB" id="A0A5B5VQT9"/>
<dbReference type="InterPro" id="IPR043129">
    <property type="entry name" value="ATPase_NBD"/>
</dbReference>
<dbReference type="PANTHER" id="PTHR18964">
    <property type="entry name" value="ROK (REPRESSOR, ORF, KINASE) FAMILY"/>
    <property type="match status" value="1"/>
</dbReference>
<dbReference type="EMBL" id="BQOL01000001">
    <property type="protein sequence ID" value="GKI18360.1"/>
    <property type="molecule type" value="Genomic_DNA"/>
</dbReference>
<dbReference type="Pfam" id="PF13412">
    <property type="entry name" value="HTH_24"/>
    <property type="match status" value="1"/>
</dbReference>
<evidence type="ECO:0000313" key="5">
    <source>
        <dbReference type="Proteomes" id="UP000324870"/>
    </source>
</evidence>
<dbReference type="InterPro" id="IPR000600">
    <property type="entry name" value="ROK"/>
</dbReference>
<dbReference type="GeneID" id="79836618"/>
<evidence type="ECO:0000313" key="3">
    <source>
        <dbReference type="EMBL" id="KAA3160008.1"/>
    </source>
</evidence>
<dbReference type="Proteomes" id="UP001055105">
    <property type="component" value="Unassembled WGS sequence"/>
</dbReference>
<dbReference type="PANTHER" id="PTHR18964:SF149">
    <property type="entry name" value="BIFUNCTIONAL UDP-N-ACETYLGLUCOSAMINE 2-EPIMERASE_N-ACETYLMANNOSAMINE KINASE"/>
    <property type="match status" value="1"/>
</dbReference>
<proteinExistence type="inferred from homology"/>
<dbReference type="InterPro" id="IPR036390">
    <property type="entry name" value="WH_DNA-bd_sf"/>
</dbReference>
<dbReference type="OMA" id="GVANLCN"/>
<evidence type="ECO:0000313" key="6">
    <source>
        <dbReference type="Proteomes" id="UP001055105"/>
    </source>
</evidence>
<name>A0A5B5VQT9_9BACT</name>
<accession>A0A5B5VQT9</accession>
<dbReference type="SUPFAM" id="SSF53067">
    <property type="entry name" value="Actin-like ATPase domain"/>
    <property type="match status" value="1"/>
</dbReference>
<reference evidence="2" key="2">
    <citation type="submission" date="2022-01" db="EMBL/GenBank/DDBJ databases">
        <title>Novel bile acid biosynthetic pathways are enriched in the microbiome of centenarians.</title>
        <authorList>
            <person name="Sato Y."/>
            <person name="Atarashi K."/>
            <person name="Plichta R.D."/>
            <person name="Arai Y."/>
            <person name="Sasajima S."/>
            <person name="Kearney M.S."/>
            <person name="Suda W."/>
            <person name="Takeshita K."/>
            <person name="Sasaki T."/>
            <person name="Okamoto S."/>
            <person name="Skelly N.A."/>
            <person name="Okamura Y."/>
            <person name="Vlamakis H."/>
            <person name="Li Y."/>
            <person name="Tanoue T."/>
            <person name="Takei H."/>
            <person name="Nittono H."/>
            <person name="Narushima S."/>
            <person name="Irie J."/>
            <person name="Itoh H."/>
            <person name="Moriya K."/>
            <person name="Sugiura Y."/>
            <person name="Suematsu M."/>
            <person name="Moritoki N."/>
            <person name="Shibata S."/>
            <person name="Littman R.D."/>
            <person name="Fischbach A.M."/>
            <person name="Uwamino Y."/>
            <person name="Inoue T."/>
            <person name="Honda A."/>
            <person name="Hattori M."/>
            <person name="Murai T."/>
            <person name="Xavier J.R."/>
            <person name="Hirose N."/>
            <person name="Honda K."/>
        </authorList>
    </citation>
    <scope>NUCLEOTIDE SEQUENCE</scope>
    <source>
        <strain evidence="2">CE91-St16</strain>
    </source>
</reference>
<evidence type="ECO:0000313" key="2">
    <source>
        <dbReference type="EMBL" id="GKI18360.1"/>
    </source>
</evidence>
<reference evidence="3 5" key="1">
    <citation type="journal article" date="2019" name="Nat. Med.">
        <title>A library of human gut bacterial isolates paired with longitudinal multiomics data enables mechanistic microbiome research.</title>
        <authorList>
            <person name="Poyet M."/>
            <person name="Groussin M."/>
            <person name="Gibbons S.M."/>
            <person name="Avila-Pacheco J."/>
            <person name="Jiang X."/>
            <person name="Kearney S.M."/>
            <person name="Perrotta A.R."/>
            <person name="Berdy B."/>
            <person name="Zhao S."/>
            <person name="Lieberman T.D."/>
            <person name="Swanson P.K."/>
            <person name="Smith M."/>
            <person name="Roesemann S."/>
            <person name="Alexander J.E."/>
            <person name="Rich S.A."/>
            <person name="Livny J."/>
            <person name="Vlamakis H."/>
            <person name="Clish C."/>
            <person name="Bullock K."/>
            <person name="Deik A."/>
            <person name="Scott J."/>
            <person name="Pierce K.A."/>
            <person name="Xavier R.J."/>
            <person name="Alm E.J."/>
        </authorList>
    </citation>
    <scope>NUCLEOTIDE SEQUENCE [LARGE SCALE GENOMIC DNA]</scope>
    <source>
        <strain evidence="3 5">BIOML-A1</strain>
    </source>
</reference>
<comment type="caution">
    <text evidence="2">The sequence shown here is derived from an EMBL/GenBank/DDBJ whole genome shotgun (WGS) entry which is preliminary data.</text>
</comment>
<dbReference type="Proteomes" id="UP001181347">
    <property type="component" value="Unassembled WGS sequence"/>
</dbReference>
<dbReference type="EMBL" id="VVND01000004">
    <property type="protein sequence ID" value="KAA3160008.1"/>
    <property type="molecule type" value="Genomic_DNA"/>
</dbReference>